<evidence type="ECO:0000256" key="2">
    <source>
        <dbReference type="ARBA" id="ARBA00022438"/>
    </source>
</evidence>
<dbReference type="AlphaFoldDB" id="A0A9X3S0Z2"/>
<feature type="binding site" evidence="6">
    <location>
        <position position="94"/>
    </location>
    <ligand>
        <name>a divalent metal cation</name>
        <dbReference type="ChEBI" id="CHEBI:60240"/>
        <label>1</label>
    </ligand>
</feature>
<dbReference type="PANTHER" id="PTHR43330:SF27">
    <property type="entry name" value="METHIONINE AMINOPEPTIDASE"/>
    <property type="match status" value="1"/>
</dbReference>
<dbReference type="CDD" id="cd01086">
    <property type="entry name" value="MetAP1"/>
    <property type="match status" value="1"/>
</dbReference>
<feature type="binding site" evidence="6">
    <location>
        <position position="232"/>
    </location>
    <ligand>
        <name>a divalent metal cation</name>
        <dbReference type="ChEBI" id="CHEBI:60240"/>
        <label>1</label>
    </ligand>
</feature>
<dbReference type="NCBIfam" id="TIGR00500">
    <property type="entry name" value="met_pdase_I"/>
    <property type="match status" value="1"/>
</dbReference>
<comment type="subunit">
    <text evidence="6">Monomer.</text>
</comment>
<dbReference type="GO" id="GO:0004239">
    <property type="term" value="F:initiator methionyl aminopeptidase activity"/>
    <property type="evidence" value="ECO:0007669"/>
    <property type="project" value="UniProtKB-UniRule"/>
</dbReference>
<feature type="domain" description="Peptidase M24" evidence="8">
    <location>
        <begin position="11"/>
        <end position="238"/>
    </location>
</feature>
<dbReference type="Gene3D" id="3.90.230.10">
    <property type="entry name" value="Creatinase/methionine aminopeptidase superfamily"/>
    <property type="match status" value="1"/>
</dbReference>
<dbReference type="InterPro" id="IPR036005">
    <property type="entry name" value="Creatinase/aminopeptidase-like"/>
</dbReference>
<comment type="function">
    <text evidence="1 6">Removes the N-terminal methionine from nascent proteins. The N-terminal methionine is often cleaved when the second residue in the primary sequence is small and uncharged (Met-Ala-, Cys, Gly, Pro, Ser, Thr, or Val). Requires deformylation of the N(alpha)-formylated initiator methionine before it can be hydrolyzed.</text>
</comment>
<dbReference type="SUPFAM" id="SSF55920">
    <property type="entry name" value="Creatinase/aminopeptidase"/>
    <property type="match status" value="1"/>
</dbReference>
<gene>
    <name evidence="6 9" type="primary">map</name>
    <name evidence="9" type="ORF">OM076_20475</name>
</gene>
<dbReference type="PRINTS" id="PR00599">
    <property type="entry name" value="MAPEPTIDASE"/>
</dbReference>
<feature type="binding site" evidence="6">
    <location>
        <position position="105"/>
    </location>
    <ligand>
        <name>a divalent metal cation</name>
        <dbReference type="ChEBI" id="CHEBI:60240"/>
        <label>2</label>
        <note>catalytic</note>
    </ligand>
</feature>
<feature type="binding site" evidence="6">
    <location>
        <position position="232"/>
    </location>
    <ligand>
        <name>a divalent metal cation</name>
        <dbReference type="ChEBI" id="CHEBI:60240"/>
        <label>2</label>
        <note>catalytic</note>
    </ligand>
</feature>
<evidence type="ECO:0000259" key="8">
    <source>
        <dbReference type="Pfam" id="PF00557"/>
    </source>
</evidence>
<dbReference type="RefSeq" id="WP_270041901.1">
    <property type="nucleotide sequence ID" value="NZ_JAPDOD010000020.1"/>
</dbReference>
<keyword evidence="3 6" id="KW-0645">Protease</keyword>
<evidence type="ECO:0000313" key="10">
    <source>
        <dbReference type="Proteomes" id="UP001149140"/>
    </source>
</evidence>
<dbReference type="Pfam" id="PF00557">
    <property type="entry name" value="Peptidase_M24"/>
    <property type="match status" value="1"/>
</dbReference>
<dbReference type="GO" id="GO:0070006">
    <property type="term" value="F:metalloaminopeptidase activity"/>
    <property type="evidence" value="ECO:0007669"/>
    <property type="project" value="UniProtKB-UniRule"/>
</dbReference>
<evidence type="ECO:0000256" key="3">
    <source>
        <dbReference type="ARBA" id="ARBA00022670"/>
    </source>
</evidence>
<dbReference type="Proteomes" id="UP001149140">
    <property type="component" value="Unassembled WGS sequence"/>
</dbReference>
<feature type="binding site" evidence="6">
    <location>
        <position position="201"/>
    </location>
    <ligand>
        <name>a divalent metal cation</name>
        <dbReference type="ChEBI" id="CHEBI:60240"/>
        <label>2</label>
        <note>catalytic</note>
    </ligand>
</feature>
<accession>A0A9X3S0Z2</accession>
<evidence type="ECO:0000256" key="7">
    <source>
        <dbReference type="RuleBase" id="RU003653"/>
    </source>
</evidence>
<proteinExistence type="inferred from homology"/>
<comment type="similarity">
    <text evidence="6">Belongs to the peptidase M24A family. Methionine aminopeptidase type 1 subfamily.</text>
</comment>
<dbReference type="PANTHER" id="PTHR43330">
    <property type="entry name" value="METHIONINE AMINOPEPTIDASE"/>
    <property type="match status" value="1"/>
</dbReference>
<organism evidence="9 10">
    <name type="scientific">Solirubrobacter ginsenosidimutans</name>
    <dbReference type="NCBI Taxonomy" id="490573"/>
    <lineage>
        <taxon>Bacteria</taxon>
        <taxon>Bacillati</taxon>
        <taxon>Actinomycetota</taxon>
        <taxon>Thermoleophilia</taxon>
        <taxon>Solirubrobacterales</taxon>
        <taxon>Solirubrobacteraceae</taxon>
        <taxon>Solirubrobacter</taxon>
    </lineage>
</organism>
<keyword evidence="10" id="KW-1185">Reference proteome</keyword>
<dbReference type="EMBL" id="JAPDOD010000020">
    <property type="protein sequence ID" value="MDA0162660.1"/>
    <property type="molecule type" value="Genomic_DNA"/>
</dbReference>
<comment type="caution">
    <text evidence="9">The sequence shown here is derived from an EMBL/GenBank/DDBJ whole genome shotgun (WGS) entry which is preliminary data.</text>
</comment>
<reference evidence="9" key="1">
    <citation type="submission" date="2022-10" db="EMBL/GenBank/DDBJ databases">
        <title>The WGS of Solirubrobacter ginsenosidimutans DSM 21036.</title>
        <authorList>
            <person name="Jiang Z."/>
        </authorList>
    </citation>
    <scope>NUCLEOTIDE SEQUENCE</scope>
    <source>
        <strain evidence="9">DSM 21036</strain>
    </source>
</reference>
<evidence type="ECO:0000313" key="9">
    <source>
        <dbReference type="EMBL" id="MDA0162660.1"/>
    </source>
</evidence>
<keyword evidence="4 6" id="KW-0479">Metal-binding</keyword>
<evidence type="ECO:0000256" key="5">
    <source>
        <dbReference type="ARBA" id="ARBA00022801"/>
    </source>
</evidence>
<keyword evidence="2 6" id="KW-0031">Aminopeptidase</keyword>
<dbReference type="GO" id="GO:0046872">
    <property type="term" value="F:metal ion binding"/>
    <property type="evidence" value="ECO:0007669"/>
    <property type="project" value="UniProtKB-UniRule"/>
</dbReference>
<evidence type="ECO:0000256" key="1">
    <source>
        <dbReference type="ARBA" id="ARBA00002521"/>
    </source>
</evidence>
<feature type="binding site" evidence="6">
    <location>
        <position position="77"/>
    </location>
    <ligand>
        <name>substrate</name>
    </ligand>
</feature>
<dbReference type="HAMAP" id="MF_01974">
    <property type="entry name" value="MetAP_1"/>
    <property type="match status" value="1"/>
</dbReference>
<keyword evidence="5 6" id="KW-0378">Hydrolase</keyword>
<feature type="binding site" evidence="6">
    <location>
        <position position="168"/>
    </location>
    <ligand>
        <name>a divalent metal cation</name>
        <dbReference type="ChEBI" id="CHEBI:60240"/>
        <label>2</label>
        <note>catalytic</note>
    </ligand>
</feature>
<dbReference type="InterPro" id="IPR001714">
    <property type="entry name" value="Pept_M24_MAP"/>
</dbReference>
<protein>
    <recommendedName>
        <fullName evidence="6 7">Methionine aminopeptidase</fullName>
        <shortName evidence="6">MAP</shortName>
        <shortName evidence="6">MetAP</shortName>
        <ecNumber evidence="6 7">3.4.11.18</ecNumber>
    </recommendedName>
    <alternativeName>
        <fullName evidence="6">Peptidase M</fullName>
    </alternativeName>
</protein>
<dbReference type="EC" id="3.4.11.18" evidence="6 7"/>
<dbReference type="GO" id="GO:0006508">
    <property type="term" value="P:proteolysis"/>
    <property type="evidence" value="ECO:0007669"/>
    <property type="project" value="UniProtKB-KW"/>
</dbReference>
<comment type="catalytic activity">
    <reaction evidence="6 7">
        <text>Release of N-terminal amino acids, preferentially methionine, from peptides and arylamides.</text>
        <dbReference type="EC" id="3.4.11.18"/>
    </reaction>
</comment>
<sequence>MIIRKSPAEIEMMAAAGEILVRTMDLLAGKIRPGVTTLDLDQAAEKFIRSQGATPAFKGYKGFKGSICASPNDMVVHGIPGKYKLQRGDIISVDIGVVKDGWVADAARTFPVGDVSPVAMKLLDVTEGALFAAVEQCRVGNRLGDVSHAVQEHVESAGLSIVKSLVGHGIGRDMHEEPQVPNYGAPGKGVELKEGMVLAVEPMVNVGRHMVRMGDDGWAIYSQDGSLAAHFEFTIAITAAGPRILTPWHHPEAQPAAAA</sequence>
<comment type="cofactor">
    <cofactor evidence="6">
        <name>Co(2+)</name>
        <dbReference type="ChEBI" id="CHEBI:48828"/>
    </cofactor>
    <cofactor evidence="6">
        <name>Zn(2+)</name>
        <dbReference type="ChEBI" id="CHEBI:29105"/>
    </cofactor>
    <cofactor evidence="6">
        <name>Mn(2+)</name>
        <dbReference type="ChEBI" id="CHEBI:29035"/>
    </cofactor>
    <cofactor evidence="6">
        <name>Fe(2+)</name>
        <dbReference type="ChEBI" id="CHEBI:29033"/>
    </cofactor>
    <text evidence="6">Binds 2 divalent metal cations per subunit. Has a high-affinity and a low affinity metal-binding site. The true nature of the physiological cofactor is under debate. The enzyme is active with cobalt, zinc, manganese or divalent iron ions. Most likely, methionine aminopeptidases function as mononuclear Fe(2+)-metalloproteases under physiological conditions, and the catalytically relevant metal-binding site has been assigned to the histidine-containing high-affinity site.</text>
</comment>
<dbReference type="GO" id="GO:0005829">
    <property type="term" value="C:cytosol"/>
    <property type="evidence" value="ECO:0007669"/>
    <property type="project" value="TreeGrafter"/>
</dbReference>
<feature type="binding site" evidence="6">
    <location>
        <position position="175"/>
    </location>
    <ligand>
        <name>substrate</name>
    </ligand>
</feature>
<evidence type="ECO:0000256" key="4">
    <source>
        <dbReference type="ARBA" id="ARBA00022723"/>
    </source>
</evidence>
<dbReference type="InterPro" id="IPR000994">
    <property type="entry name" value="Pept_M24"/>
</dbReference>
<dbReference type="InterPro" id="IPR002467">
    <property type="entry name" value="Pept_M24A_MAP1"/>
</dbReference>
<feature type="binding site" evidence="6">
    <location>
        <position position="105"/>
    </location>
    <ligand>
        <name>a divalent metal cation</name>
        <dbReference type="ChEBI" id="CHEBI:60240"/>
        <label>1</label>
    </ligand>
</feature>
<name>A0A9X3S0Z2_9ACTN</name>
<evidence type="ECO:0000256" key="6">
    <source>
        <dbReference type="HAMAP-Rule" id="MF_01974"/>
    </source>
</evidence>